<evidence type="ECO:0000256" key="2">
    <source>
        <dbReference type="ARBA" id="ARBA00001911"/>
    </source>
</evidence>
<evidence type="ECO:0000256" key="1">
    <source>
        <dbReference type="ARBA" id="ARBA00000083"/>
    </source>
</evidence>
<dbReference type="EC" id="5.1.3.2" evidence="3"/>
<dbReference type="InterPro" id="IPR036291">
    <property type="entry name" value="NAD(P)-bd_dom_sf"/>
</dbReference>
<dbReference type="GO" id="GO:0005829">
    <property type="term" value="C:cytosol"/>
    <property type="evidence" value="ECO:0007669"/>
    <property type="project" value="TreeGrafter"/>
</dbReference>
<gene>
    <name evidence="7" type="ORF">EZS27_023648</name>
</gene>
<dbReference type="Pfam" id="PF16363">
    <property type="entry name" value="GDP_Man_Dehyd"/>
    <property type="match status" value="1"/>
</dbReference>
<dbReference type="PANTHER" id="PTHR43725:SF47">
    <property type="entry name" value="UDP-GLUCOSE 4-EPIMERASE"/>
    <property type="match status" value="1"/>
</dbReference>
<keyword evidence="4" id="KW-0520">NAD</keyword>
<dbReference type="GO" id="GO:0003978">
    <property type="term" value="F:UDP-glucose 4-epimerase activity"/>
    <property type="evidence" value="ECO:0007669"/>
    <property type="project" value="UniProtKB-EC"/>
</dbReference>
<name>A0A5J4R233_9ZZZZ</name>
<proteinExistence type="predicted"/>
<comment type="catalytic activity">
    <reaction evidence="1">
        <text>UDP-alpha-D-glucose = UDP-alpha-D-galactose</text>
        <dbReference type="Rhea" id="RHEA:22168"/>
        <dbReference type="ChEBI" id="CHEBI:58885"/>
        <dbReference type="ChEBI" id="CHEBI:66914"/>
        <dbReference type="EC" id="5.1.3.2"/>
    </reaction>
</comment>
<reference evidence="7" key="1">
    <citation type="submission" date="2019-03" db="EMBL/GenBank/DDBJ databases">
        <title>Single cell metagenomics reveals metabolic interactions within the superorganism composed of flagellate Streblomastix strix and complex community of Bacteroidetes bacteria on its surface.</title>
        <authorList>
            <person name="Treitli S.C."/>
            <person name="Kolisko M."/>
            <person name="Husnik F."/>
            <person name="Keeling P."/>
            <person name="Hampl V."/>
        </authorList>
    </citation>
    <scope>NUCLEOTIDE SEQUENCE</scope>
    <source>
        <strain evidence="7">STM</strain>
    </source>
</reference>
<comment type="caution">
    <text evidence="7">The sequence shown here is derived from an EMBL/GenBank/DDBJ whole genome shotgun (WGS) entry which is preliminary data.</text>
</comment>
<organism evidence="7">
    <name type="scientific">termite gut metagenome</name>
    <dbReference type="NCBI Taxonomy" id="433724"/>
    <lineage>
        <taxon>unclassified sequences</taxon>
        <taxon>metagenomes</taxon>
        <taxon>organismal metagenomes</taxon>
    </lineage>
</organism>
<evidence type="ECO:0000256" key="4">
    <source>
        <dbReference type="ARBA" id="ARBA00023027"/>
    </source>
</evidence>
<accession>A0A5J4R233</accession>
<dbReference type="InterPro" id="IPR016040">
    <property type="entry name" value="NAD(P)-bd_dom"/>
</dbReference>
<feature type="domain" description="NAD(P)-binding" evidence="6">
    <location>
        <begin position="11"/>
        <end position="104"/>
    </location>
</feature>
<keyword evidence="5 7" id="KW-0413">Isomerase</keyword>
<dbReference type="AlphaFoldDB" id="A0A5J4R233"/>
<dbReference type="GO" id="GO:0005996">
    <property type="term" value="P:monosaccharide metabolic process"/>
    <property type="evidence" value="ECO:0007669"/>
    <property type="project" value="TreeGrafter"/>
</dbReference>
<evidence type="ECO:0000256" key="5">
    <source>
        <dbReference type="ARBA" id="ARBA00023235"/>
    </source>
</evidence>
<dbReference type="SUPFAM" id="SSF51735">
    <property type="entry name" value="NAD(P)-binding Rossmann-fold domains"/>
    <property type="match status" value="1"/>
</dbReference>
<dbReference type="EMBL" id="SNRY01002006">
    <property type="protein sequence ID" value="KAA6327360.1"/>
    <property type="molecule type" value="Genomic_DNA"/>
</dbReference>
<evidence type="ECO:0000259" key="6">
    <source>
        <dbReference type="Pfam" id="PF16363"/>
    </source>
</evidence>
<protein>
    <recommendedName>
        <fullName evidence="3">UDP-glucose 4-epimerase</fullName>
        <ecNumber evidence="3">5.1.3.2</ecNumber>
    </recommendedName>
</protein>
<comment type="cofactor">
    <cofactor evidence="2">
        <name>NAD(+)</name>
        <dbReference type="ChEBI" id="CHEBI:57540"/>
    </cofactor>
</comment>
<evidence type="ECO:0000256" key="3">
    <source>
        <dbReference type="ARBA" id="ARBA00013189"/>
    </source>
</evidence>
<evidence type="ECO:0000313" key="7">
    <source>
        <dbReference type="EMBL" id="KAA6327360.1"/>
    </source>
</evidence>
<sequence>MDNIEKITNIRPAFEQIDCCDFDTLKVVLTKYLKIKAIIHFSASKAVGESIEKPLLYYQNNIVSLINLLELMPQFDIEGFVFSFSCTVYGQPDKLPVTESAPIKKQDLHTVTRNRLMKKLYKIQLFQARISKVSFCDILILLGHIHQQKLENCPMEFLKT</sequence>
<dbReference type="Gene3D" id="3.40.50.720">
    <property type="entry name" value="NAD(P)-binding Rossmann-like Domain"/>
    <property type="match status" value="1"/>
</dbReference>
<dbReference type="PANTHER" id="PTHR43725">
    <property type="entry name" value="UDP-GLUCOSE 4-EPIMERASE"/>
    <property type="match status" value="1"/>
</dbReference>